<evidence type="ECO:0000313" key="2">
    <source>
        <dbReference type="EMBL" id="QAB16725.1"/>
    </source>
</evidence>
<dbReference type="Proteomes" id="UP000285768">
    <property type="component" value="Chromosome"/>
</dbReference>
<feature type="region of interest" description="Disordered" evidence="1">
    <location>
        <begin position="92"/>
        <end position="111"/>
    </location>
</feature>
<dbReference type="RefSeq" id="WP_017884313.1">
    <property type="nucleotide sequence ID" value="NZ_CP035037.1"/>
</dbReference>
<dbReference type="EMBL" id="CP035037">
    <property type="protein sequence ID" value="QAB16725.1"/>
    <property type="molecule type" value="Genomic_DNA"/>
</dbReference>
<protein>
    <recommendedName>
        <fullName evidence="4">WXG100 family type VII secretion target</fullName>
    </recommendedName>
</protein>
<name>A0ABX5QCL2_9MICO</name>
<reference evidence="2 3" key="1">
    <citation type="submission" date="2019-01" db="EMBL/GenBank/DDBJ databases">
        <title>Leucobacter muris sp. nov. isolated from the nose of a laboratory mouse.</title>
        <authorList>
            <person name="Benga L."/>
            <person name="Sproeer C."/>
            <person name="Schumann P."/>
            <person name="Verbarg S."/>
            <person name="Bunk B."/>
            <person name="Engelhardt E."/>
            <person name="Benten P.M."/>
            <person name="Sager M."/>
        </authorList>
    </citation>
    <scope>NUCLEOTIDE SEQUENCE [LARGE SCALE GENOMIC DNA]</scope>
    <source>
        <strain evidence="2 3">DSM 101948</strain>
    </source>
</reference>
<sequence>MKFAMGAEVLTQLTKQTSTAGDDLGTLVRELAQAAEPLEGRFNGAGRAAFDQFKANSEQIAVELDQALAGVLSGISGMDRSFLEGDGEIADQTRQTQSSVSFDAARFSASR</sequence>
<dbReference type="Gene3D" id="1.10.287.1060">
    <property type="entry name" value="ESAT-6-like"/>
    <property type="match status" value="1"/>
</dbReference>
<dbReference type="InterPro" id="IPR036689">
    <property type="entry name" value="ESAT-6-like_sf"/>
</dbReference>
<proteinExistence type="predicted"/>
<organism evidence="2 3">
    <name type="scientific">Leucobacter muris</name>
    <dbReference type="NCBI Taxonomy" id="1935379"/>
    <lineage>
        <taxon>Bacteria</taxon>
        <taxon>Bacillati</taxon>
        <taxon>Actinomycetota</taxon>
        <taxon>Actinomycetes</taxon>
        <taxon>Micrococcales</taxon>
        <taxon>Microbacteriaceae</taxon>
        <taxon>Leucobacter</taxon>
    </lineage>
</organism>
<evidence type="ECO:0000313" key="3">
    <source>
        <dbReference type="Proteomes" id="UP000285768"/>
    </source>
</evidence>
<evidence type="ECO:0008006" key="4">
    <source>
        <dbReference type="Google" id="ProtNLM"/>
    </source>
</evidence>
<feature type="compositionally biased region" description="Polar residues" evidence="1">
    <location>
        <begin position="92"/>
        <end position="101"/>
    </location>
</feature>
<dbReference type="SUPFAM" id="SSF140453">
    <property type="entry name" value="EsxAB dimer-like"/>
    <property type="match status" value="1"/>
</dbReference>
<accession>A0ABX5QCL2</accession>
<gene>
    <name evidence="2" type="ORF">Leucomu_01200</name>
</gene>
<keyword evidence="3" id="KW-1185">Reference proteome</keyword>
<evidence type="ECO:0000256" key="1">
    <source>
        <dbReference type="SAM" id="MobiDB-lite"/>
    </source>
</evidence>